<evidence type="ECO:0000313" key="3">
    <source>
        <dbReference type="Proteomes" id="UP000615755"/>
    </source>
</evidence>
<dbReference type="Proteomes" id="UP000615755">
    <property type="component" value="Unassembled WGS sequence"/>
</dbReference>
<evidence type="ECO:0008006" key="4">
    <source>
        <dbReference type="Google" id="ProtNLM"/>
    </source>
</evidence>
<dbReference type="RefSeq" id="WP_192507634.1">
    <property type="nucleotide sequence ID" value="NZ_AQGV01000012.1"/>
</dbReference>
<accession>A0ABR9EBH8</accession>
<comment type="caution">
    <text evidence="2">The sequence shown here is derived from an EMBL/GenBank/DDBJ whole genome shotgun (WGS) entry which is preliminary data.</text>
</comment>
<feature type="chain" id="PRO_5046069390" description="Orphan protein" evidence="1">
    <location>
        <begin position="18"/>
        <end position="333"/>
    </location>
</feature>
<protein>
    <recommendedName>
        <fullName evidence="4">Orphan protein</fullName>
    </recommendedName>
</protein>
<keyword evidence="3" id="KW-1185">Reference proteome</keyword>
<gene>
    <name evidence="2" type="ORF">PAUR_a1917</name>
</gene>
<proteinExistence type="predicted"/>
<organism evidence="2 3">
    <name type="scientific">Pseudoalteromonas aurantia 208</name>
    <dbReference type="NCBI Taxonomy" id="1314867"/>
    <lineage>
        <taxon>Bacteria</taxon>
        <taxon>Pseudomonadati</taxon>
        <taxon>Pseudomonadota</taxon>
        <taxon>Gammaproteobacteria</taxon>
        <taxon>Alteromonadales</taxon>
        <taxon>Pseudoalteromonadaceae</taxon>
        <taxon>Pseudoalteromonas</taxon>
    </lineage>
</organism>
<name>A0ABR9EBH8_9GAMM</name>
<sequence length="333" mass="37104">MKYAVMALLLASPLLFANSSTNDLDTQQSSSTFVSSSTTGSSMHDLIYTNNSASCIEVQETAFDPGDPIFMFPYFHPLVINNGECYIRGLTTSDQSIDDMYNAVHPIARTQVSIIETNFKEIGTQIVNNVSAQTGARVKGVDAKFIGEATIRIQGRVDSQGNVPITASGFEVLTQGKLKKYQLGLPVRFTVNIKYSNILLKGQYNIYSRNLSIDPAKSSFQPKVDVDVNLPFLFELFEQLTPKIFDKLYEEFGRIVIDVFEFLGVDMTQDIPAAIQHHANLSTVNFVPITALDNKRVGDAVQYTMKFSKAGVQFKDANSQITFLNMWLYAPFY</sequence>
<keyword evidence="1" id="KW-0732">Signal</keyword>
<evidence type="ECO:0000256" key="1">
    <source>
        <dbReference type="SAM" id="SignalP"/>
    </source>
</evidence>
<reference evidence="2 3" key="1">
    <citation type="submission" date="2015-03" db="EMBL/GenBank/DDBJ databases">
        <title>Genome sequence of Pseudoalteromonas aurantia.</title>
        <authorList>
            <person name="Xie B.-B."/>
            <person name="Rong J.-C."/>
            <person name="Qin Q.-L."/>
            <person name="Zhang Y.-Z."/>
        </authorList>
    </citation>
    <scope>NUCLEOTIDE SEQUENCE [LARGE SCALE GENOMIC DNA]</scope>
    <source>
        <strain evidence="2 3">208</strain>
    </source>
</reference>
<dbReference type="EMBL" id="AQGV01000012">
    <property type="protein sequence ID" value="MBE0368338.1"/>
    <property type="molecule type" value="Genomic_DNA"/>
</dbReference>
<feature type="signal peptide" evidence="1">
    <location>
        <begin position="1"/>
        <end position="17"/>
    </location>
</feature>
<evidence type="ECO:0000313" key="2">
    <source>
        <dbReference type="EMBL" id="MBE0368338.1"/>
    </source>
</evidence>